<protein>
    <recommendedName>
        <fullName evidence="2">Peptidase S8/S53 domain-containing protein</fullName>
    </recommendedName>
</protein>
<dbReference type="InterPro" id="IPR034074">
    <property type="entry name" value="Y4bN_pept_dom"/>
</dbReference>
<gene>
    <name evidence="3" type="ORF">CQ14_36015</name>
</gene>
<dbReference type="Pfam" id="PF00082">
    <property type="entry name" value="Peptidase_S8"/>
    <property type="match status" value="1"/>
</dbReference>
<name>A0A0R3MMI4_9BRAD</name>
<evidence type="ECO:0000259" key="2">
    <source>
        <dbReference type="Pfam" id="PF00082"/>
    </source>
</evidence>
<dbReference type="Gene3D" id="3.40.50.200">
    <property type="entry name" value="Peptidase S8/S53 domain"/>
    <property type="match status" value="1"/>
</dbReference>
<sequence length="746" mass="80668">MADRAPPLLNPVLSLQMEPKPEAPTARGKSQRSVVVARLPTQQRVLSSSARSLYSSRSTLPSFAGTAHLVVRMFSEDSLAPTHTPDDLFSPVNGCRLVAPYRGGYLIEADLDRLDHLARAIERPINYPVQADISRVESLSSFTPADRTRGRSIDDLWQAAPEDDGGRLFVVWLAPFRTTQAREVLLERVELLSRQQILLPSFLSVRLLSGPEATGSRDLASQRQSGIARAMRNYRNTGVGRGTVRIASREALGALLASGASYRVDPVRTVRVAAPGEGTHPAIPVDLDNAPIVGVVDGGLHAPSYAPAEAWRAPKLVTDAQADRRHGSAISSLVVQGHAWNTNRLLPDLNCRIGTVQAVPARNTNARVDEQDLIDHLAAAMRAHPETKIWNISANQVGDDPETVSLLGHELTVLSRHFGVLPVVSVGNVSASGGTRPEPPADCEAAIVVGGRQADANGGPSSPCPRCLGGPGPDGMLRPDVSWFSQLRMLGGVTDVGSSYPTALVSSLAAHTFENLRNPTPDLVKALLVSATELDEHHPQLGWGTPYHGTMPWSCAPGTVALTWTAQLQPGVAYYWTGIPIPPEMVHNGKLLGRATLTAVLKPVLSPFAETNYFATRLETSLQQPVKGGEWKSLLGSMMESTLPESDARENLKKWQPVRRHCRDFTKGGGLAFSGNQLRLYARVYARDLYQFGWQSNSDVGAQEVAFVLTLRGPNDEPSIYNSTAQMLGNFVESAVINQDIEINNQ</sequence>
<dbReference type="InterPro" id="IPR036852">
    <property type="entry name" value="Peptidase_S8/S53_dom_sf"/>
</dbReference>
<organism evidence="3 4">
    <name type="scientific">Bradyrhizobium lablabi</name>
    <dbReference type="NCBI Taxonomy" id="722472"/>
    <lineage>
        <taxon>Bacteria</taxon>
        <taxon>Pseudomonadati</taxon>
        <taxon>Pseudomonadota</taxon>
        <taxon>Alphaproteobacteria</taxon>
        <taxon>Hyphomicrobiales</taxon>
        <taxon>Nitrobacteraceae</taxon>
        <taxon>Bradyrhizobium</taxon>
    </lineage>
</organism>
<comment type="caution">
    <text evidence="3">The sequence shown here is derived from an EMBL/GenBank/DDBJ whole genome shotgun (WGS) entry which is preliminary data.</text>
</comment>
<evidence type="ECO:0000313" key="4">
    <source>
        <dbReference type="Proteomes" id="UP000051660"/>
    </source>
</evidence>
<reference evidence="3 4" key="1">
    <citation type="submission" date="2014-03" db="EMBL/GenBank/DDBJ databases">
        <title>Bradyrhizobium valentinum sp. nov., isolated from effective nodules of Lupinus mariae-josephae, a lupine endemic of basic-lime soils in Eastern Spain.</title>
        <authorList>
            <person name="Duran D."/>
            <person name="Rey L."/>
            <person name="Navarro A."/>
            <person name="Busquets A."/>
            <person name="Imperial J."/>
            <person name="Ruiz-Argueso T."/>
        </authorList>
    </citation>
    <scope>NUCLEOTIDE SEQUENCE [LARGE SCALE GENOMIC DNA]</scope>
    <source>
        <strain evidence="3 4">CCBAU 23086</strain>
    </source>
</reference>
<feature type="domain" description="Peptidase S8/S53" evidence="2">
    <location>
        <begin position="309"/>
        <end position="543"/>
    </location>
</feature>
<dbReference type="GO" id="GO:0006508">
    <property type="term" value="P:proteolysis"/>
    <property type="evidence" value="ECO:0007669"/>
    <property type="project" value="InterPro"/>
</dbReference>
<dbReference type="CDD" id="cd04847">
    <property type="entry name" value="Peptidases_S8_Subtilisin_like_2"/>
    <property type="match status" value="1"/>
</dbReference>
<dbReference type="Proteomes" id="UP000051660">
    <property type="component" value="Unassembled WGS sequence"/>
</dbReference>
<evidence type="ECO:0000256" key="1">
    <source>
        <dbReference type="SAM" id="MobiDB-lite"/>
    </source>
</evidence>
<proteinExistence type="predicted"/>
<dbReference type="EMBL" id="LLYB01000083">
    <property type="protein sequence ID" value="KRR21004.1"/>
    <property type="molecule type" value="Genomic_DNA"/>
</dbReference>
<dbReference type="AlphaFoldDB" id="A0A0R3MMI4"/>
<dbReference type="GO" id="GO:0004252">
    <property type="term" value="F:serine-type endopeptidase activity"/>
    <property type="evidence" value="ECO:0007669"/>
    <property type="project" value="InterPro"/>
</dbReference>
<dbReference type="SUPFAM" id="SSF52743">
    <property type="entry name" value="Subtilisin-like"/>
    <property type="match status" value="1"/>
</dbReference>
<feature type="region of interest" description="Disordered" evidence="1">
    <location>
        <begin position="1"/>
        <end position="33"/>
    </location>
</feature>
<accession>A0A0R3MMI4</accession>
<dbReference type="InterPro" id="IPR000209">
    <property type="entry name" value="Peptidase_S8/S53_dom"/>
</dbReference>
<evidence type="ECO:0000313" key="3">
    <source>
        <dbReference type="EMBL" id="KRR21004.1"/>
    </source>
</evidence>